<feature type="transmembrane region" description="Helical" evidence="5">
    <location>
        <begin position="274"/>
        <end position="299"/>
    </location>
</feature>
<feature type="transmembrane region" description="Helical" evidence="5">
    <location>
        <begin position="338"/>
        <end position="361"/>
    </location>
</feature>
<comment type="subcellular location">
    <subcellularLocation>
        <location evidence="1">Membrane</location>
        <topology evidence="1">Multi-pass membrane protein</topology>
    </subcellularLocation>
</comment>
<dbReference type="EMBL" id="CACVKT020008064">
    <property type="protein sequence ID" value="CAC5412617.1"/>
    <property type="molecule type" value="Genomic_DNA"/>
</dbReference>
<name>A0A6J8DX07_MYTCO</name>
<evidence type="ECO:0000256" key="4">
    <source>
        <dbReference type="ARBA" id="ARBA00023136"/>
    </source>
</evidence>
<accession>A0A6J8DX07</accession>
<dbReference type="Proteomes" id="UP000507470">
    <property type="component" value="Unassembled WGS sequence"/>
</dbReference>
<dbReference type="Gene3D" id="1.20.1250.20">
    <property type="entry name" value="MFS general substrate transporter like domains"/>
    <property type="match status" value="1"/>
</dbReference>
<evidence type="ECO:0000256" key="1">
    <source>
        <dbReference type="ARBA" id="ARBA00004141"/>
    </source>
</evidence>
<feature type="transmembrane region" description="Helical" evidence="5">
    <location>
        <begin position="123"/>
        <end position="147"/>
    </location>
</feature>
<keyword evidence="2 5" id="KW-0812">Transmembrane</keyword>
<proteinExistence type="predicted"/>
<evidence type="ECO:0000256" key="2">
    <source>
        <dbReference type="ARBA" id="ARBA00022692"/>
    </source>
</evidence>
<organism evidence="6 7">
    <name type="scientific">Mytilus coruscus</name>
    <name type="common">Sea mussel</name>
    <dbReference type="NCBI Taxonomy" id="42192"/>
    <lineage>
        <taxon>Eukaryota</taxon>
        <taxon>Metazoa</taxon>
        <taxon>Spiralia</taxon>
        <taxon>Lophotrochozoa</taxon>
        <taxon>Mollusca</taxon>
        <taxon>Bivalvia</taxon>
        <taxon>Autobranchia</taxon>
        <taxon>Pteriomorphia</taxon>
        <taxon>Mytilida</taxon>
        <taxon>Mytiloidea</taxon>
        <taxon>Mytilidae</taxon>
        <taxon>Mytilinae</taxon>
        <taxon>Mytilus</taxon>
    </lineage>
</organism>
<dbReference type="PANTHER" id="PTHR10924:SF27">
    <property type="entry name" value="SOLUTE CARRIER FAMILY 49 MEMBER 4"/>
    <property type="match status" value="1"/>
</dbReference>
<reference evidence="6 7" key="1">
    <citation type="submission" date="2020-06" db="EMBL/GenBank/DDBJ databases">
        <authorList>
            <person name="Li R."/>
            <person name="Bekaert M."/>
        </authorList>
    </citation>
    <scope>NUCLEOTIDE SEQUENCE [LARGE SCALE GENOMIC DNA]</scope>
    <source>
        <strain evidence="7">wild</strain>
    </source>
</reference>
<evidence type="ECO:0000256" key="3">
    <source>
        <dbReference type="ARBA" id="ARBA00022989"/>
    </source>
</evidence>
<evidence type="ECO:0000256" key="5">
    <source>
        <dbReference type="SAM" id="Phobius"/>
    </source>
</evidence>
<dbReference type="InterPro" id="IPR049680">
    <property type="entry name" value="FLVCR1-2_SLC49-like"/>
</dbReference>
<dbReference type="InterPro" id="IPR011701">
    <property type="entry name" value="MFS"/>
</dbReference>
<keyword evidence="7" id="KW-1185">Reference proteome</keyword>
<gene>
    <name evidence="6" type="ORF">MCOR_45609</name>
</gene>
<dbReference type="Pfam" id="PF07690">
    <property type="entry name" value="MFS_1"/>
    <property type="match status" value="1"/>
</dbReference>
<dbReference type="GO" id="GO:0022857">
    <property type="term" value="F:transmembrane transporter activity"/>
    <property type="evidence" value="ECO:0007669"/>
    <property type="project" value="InterPro"/>
</dbReference>
<dbReference type="GO" id="GO:0016020">
    <property type="term" value="C:membrane"/>
    <property type="evidence" value="ECO:0007669"/>
    <property type="project" value="UniProtKB-SubCell"/>
</dbReference>
<sequence>MDENEPLINRSDDQSIIIYTRRWWVLGIFSLNCFMQAIIWNTWGPIAQSAKEAFGWDDGQVGMLPNWGNIGFIATVIFASYIMDEKGLRISCVVCSGLISAGAALRCITSIPKYATWLINTSAIVNGIAGTVFFAGPALIASVWFPLDQRATATAIGSFFNYVGVAVGFVIGIYSLLLGYKALLFDVICPQLVSAPKYNHSISTGPSQRSGPVWLISLAYALPLGVYGVWGSVLDVILNPTEVGWIGFYATMAGCFGSLVIARFADLFMKHMKLFLVCLYLCGGGSYVWFTLICTKIIPYSVVQIYISCIIGCIFLNGGIPLFYELSCEVSYPIAEGITGAFLTLLNNTFGVIFLLALQIPNIGTSWMNWTLLGSIAVGLLFMFAFPESYGRTDLDMTIDIPAPTEEEKTTVFIPNGSNKIIVNDDIYTNTLDIAAT</sequence>
<dbReference type="SUPFAM" id="SSF103473">
    <property type="entry name" value="MFS general substrate transporter"/>
    <property type="match status" value="1"/>
</dbReference>
<dbReference type="OrthoDB" id="422206at2759"/>
<dbReference type="PANTHER" id="PTHR10924">
    <property type="entry name" value="MAJOR FACILITATOR SUPERFAMILY PROTEIN-RELATED"/>
    <property type="match status" value="1"/>
</dbReference>
<evidence type="ECO:0000313" key="6">
    <source>
        <dbReference type="EMBL" id="CAC5412617.1"/>
    </source>
</evidence>
<dbReference type="AlphaFoldDB" id="A0A6J8DX07"/>
<evidence type="ECO:0000313" key="7">
    <source>
        <dbReference type="Proteomes" id="UP000507470"/>
    </source>
</evidence>
<feature type="transmembrane region" description="Helical" evidence="5">
    <location>
        <begin position="23"/>
        <end position="43"/>
    </location>
</feature>
<feature type="transmembrane region" description="Helical" evidence="5">
    <location>
        <begin position="211"/>
        <end position="231"/>
    </location>
</feature>
<feature type="transmembrane region" description="Helical" evidence="5">
    <location>
        <begin position="243"/>
        <end position="262"/>
    </location>
</feature>
<keyword evidence="3 5" id="KW-1133">Transmembrane helix</keyword>
<dbReference type="InterPro" id="IPR036259">
    <property type="entry name" value="MFS_trans_sf"/>
</dbReference>
<feature type="transmembrane region" description="Helical" evidence="5">
    <location>
        <begin position="63"/>
        <end position="83"/>
    </location>
</feature>
<feature type="transmembrane region" description="Helical" evidence="5">
    <location>
        <begin position="159"/>
        <end position="177"/>
    </location>
</feature>
<feature type="transmembrane region" description="Helical" evidence="5">
    <location>
        <begin position="367"/>
        <end position="386"/>
    </location>
</feature>
<feature type="transmembrane region" description="Helical" evidence="5">
    <location>
        <begin position="305"/>
        <end position="326"/>
    </location>
</feature>
<keyword evidence="4 5" id="KW-0472">Membrane</keyword>
<feature type="transmembrane region" description="Helical" evidence="5">
    <location>
        <begin position="90"/>
        <end position="111"/>
    </location>
</feature>
<protein>
    <submittedName>
        <fullName evidence="6">DIRC2</fullName>
    </submittedName>
</protein>